<dbReference type="CDD" id="cd00118">
    <property type="entry name" value="LysM"/>
    <property type="match status" value="1"/>
</dbReference>
<dbReference type="PROSITE" id="PS51782">
    <property type="entry name" value="LYSM"/>
    <property type="match status" value="1"/>
</dbReference>
<dbReference type="SMART" id="SM01208">
    <property type="entry name" value="G5"/>
    <property type="match status" value="1"/>
</dbReference>
<dbReference type="InterPro" id="IPR011098">
    <property type="entry name" value="G5_dom"/>
</dbReference>
<dbReference type="Gene3D" id="3.10.350.10">
    <property type="entry name" value="LysM domain"/>
    <property type="match status" value="1"/>
</dbReference>
<evidence type="ECO:0000259" key="2">
    <source>
        <dbReference type="PROSITE" id="PS51109"/>
    </source>
</evidence>
<dbReference type="RefSeq" id="WP_378156887.1">
    <property type="nucleotide sequence ID" value="NZ_JBHSEC010000022.1"/>
</dbReference>
<dbReference type="SUPFAM" id="SSF54106">
    <property type="entry name" value="LysM domain"/>
    <property type="match status" value="1"/>
</dbReference>
<keyword evidence="5" id="KW-1185">Reference proteome</keyword>
<feature type="domain" description="G5" evidence="2">
    <location>
        <begin position="282"/>
        <end position="362"/>
    </location>
</feature>
<dbReference type="Pfam" id="PF07501">
    <property type="entry name" value="G5"/>
    <property type="match status" value="1"/>
</dbReference>
<evidence type="ECO:0000259" key="3">
    <source>
        <dbReference type="PROSITE" id="PS51782"/>
    </source>
</evidence>
<dbReference type="Gene3D" id="2.20.230.10">
    <property type="entry name" value="Resuscitation-promoting factor rpfb"/>
    <property type="match status" value="1"/>
</dbReference>
<dbReference type="Pfam" id="PF01551">
    <property type="entry name" value="Peptidase_M23"/>
    <property type="match status" value="1"/>
</dbReference>
<keyword evidence="1" id="KW-0732">Signal</keyword>
<protein>
    <submittedName>
        <fullName evidence="4">Peptidoglycan DD-metalloendopeptidase family protein</fullName>
    </submittedName>
</protein>
<dbReference type="CDD" id="cd12797">
    <property type="entry name" value="M23_peptidase"/>
    <property type="match status" value="1"/>
</dbReference>
<feature type="domain" description="LysM" evidence="3">
    <location>
        <begin position="230"/>
        <end position="275"/>
    </location>
</feature>
<reference evidence="5" key="1">
    <citation type="journal article" date="2019" name="Int. J. Syst. Evol. Microbiol.">
        <title>The Global Catalogue of Microorganisms (GCM) 10K type strain sequencing project: providing services to taxonomists for standard genome sequencing and annotation.</title>
        <authorList>
            <consortium name="The Broad Institute Genomics Platform"/>
            <consortium name="The Broad Institute Genome Sequencing Center for Infectious Disease"/>
            <person name="Wu L."/>
            <person name="Ma J."/>
        </authorList>
    </citation>
    <scope>NUCLEOTIDE SEQUENCE [LARGE SCALE GENOMIC DNA]</scope>
    <source>
        <strain evidence="5">CCUG 59778</strain>
    </source>
</reference>
<name>A0ABV8X9M3_9LACT</name>
<dbReference type="SMART" id="SM00257">
    <property type="entry name" value="LysM"/>
    <property type="match status" value="1"/>
</dbReference>
<dbReference type="InterPro" id="IPR016047">
    <property type="entry name" value="M23ase_b-sheet_dom"/>
</dbReference>
<comment type="caution">
    <text evidence="4">The sequence shown here is derived from an EMBL/GenBank/DDBJ whole genome shotgun (WGS) entry which is preliminary data.</text>
</comment>
<dbReference type="InterPro" id="IPR018392">
    <property type="entry name" value="LysM"/>
</dbReference>
<dbReference type="InterPro" id="IPR050570">
    <property type="entry name" value="Cell_wall_metabolism_enzyme"/>
</dbReference>
<evidence type="ECO:0000256" key="1">
    <source>
        <dbReference type="ARBA" id="ARBA00022729"/>
    </source>
</evidence>
<proteinExistence type="predicted"/>
<dbReference type="PANTHER" id="PTHR21666:SF270">
    <property type="entry name" value="MUREIN HYDROLASE ACTIVATOR ENVC"/>
    <property type="match status" value="1"/>
</dbReference>
<organism evidence="4 5">
    <name type="scientific">Chungangia koreensis</name>
    <dbReference type="NCBI Taxonomy" id="752657"/>
    <lineage>
        <taxon>Bacteria</taxon>
        <taxon>Bacillati</taxon>
        <taxon>Bacillota</taxon>
        <taxon>Bacilli</taxon>
        <taxon>Lactobacillales</taxon>
        <taxon>Chungangia</taxon>
    </lineage>
</organism>
<dbReference type="SUPFAM" id="SSF51261">
    <property type="entry name" value="Duplicated hybrid motif"/>
    <property type="match status" value="1"/>
</dbReference>
<dbReference type="Gene3D" id="2.70.70.10">
    <property type="entry name" value="Glucose Permease (Domain IIA)"/>
    <property type="match status" value="1"/>
</dbReference>
<dbReference type="InterPro" id="IPR011055">
    <property type="entry name" value="Dup_hybrid_motif"/>
</dbReference>
<gene>
    <name evidence="4" type="ORF">ACFOZY_14860</name>
</gene>
<dbReference type="Pfam" id="PF01476">
    <property type="entry name" value="LysM"/>
    <property type="match status" value="1"/>
</dbReference>
<dbReference type="PROSITE" id="PS51109">
    <property type="entry name" value="G5"/>
    <property type="match status" value="1"/>
</dbReference>
<sequence>MNLKEKIGTLSGIQSKTPIHHSNMMKKAAVTGLLLSSLTFNIGFAKETNSNGLQKVFHIYNNGVYIGTVANSESVNELINDKIEKADSKYDELALSVGSGLSLVPEQVFQSETNDSATLKKLEDVLTVQAKAFALNVNGEAAVYVEDMAAFDEVLRQLKLRYVSEEELNEYEARKNSVDSLPPLAEGETRIVGIDLIENVTGITKEIAPENVLSVEEAVQYLVKGTLTEQKYVVQSGDVLSKIAAAHDLSTSELLNLNTDVTEETLLQPGMELNVTLLKPLVQVSVLKEQRETLAVKHGNIVEENDSMYKGDTKVKQEGKDGKKEVTYLLRESNGVQAGKSVQDEKIIVEPVEQIIVKGTKVVPSRGSGSFVWPAEGGYISSKMGYRWGSYHRGIDIARPSGYSIKSADNGVVTFSGRDGTYGNKVVINHNNGLETTYAHLSSIDVSVGETVPQGTKIGKMGSTGRSTGIHLHFEVRKNGNLVNPLDYLR</sequence>
<dbReference type="Proteomes" id="UP001595817">
    <property type="component" value="Unassembled WGS sequence"/>
</dbReference>
<evidence type="ECO:0000313" key="4">
    <source>
        <dbReference type="EMBL" id="MFC4411670.1"/>
    </source>
</evidence>
<dbReference type="PANTHER" id="PTHR21666">
    <property type="entry name" value="PEPTIDASE-RELATED"/>
    <property type="match status" value="1"/>
</dbReference>
<dbReference type="EMBL" id="JBHSEC010000022">
    <property type="protein sequence ID" value="MFC4411670.1"/>
    <property type="molecule type" value="Genomic_DNA"/>
</dbReference>
<accession>A0ABV8X9M3</accession>
<evidence type="ECO:0000313" key="5">
    <source>
        <dbReference type="Proteomes" id="UP001595817"/>
    </source>
</evidence>
<dbReference type="InterPro" id="IPR036779">
    <property type="entry name" value="LysM_dom_sf"/>
</dbReference>